<reference evidence="1 2" key="1">
    <citation type="journal article" date="2019" name="Sci. Rep.">
        <title>Orb-weaving spider Araneus ventricosus genome elucidates the spidroin gene catalogue.</title>
        <authorList>
            <person name="Kono N."/>
            <person name="Nakamura H."/>
            <person name="Ohtoshi R."/>
            <person name="Moran D.A.P."/>
            <person name="Shinohara A."/>
            <person name="Yoshida Y."/>
            <person name="Fujiwara M."/>
            <person name="Mori M."/>
            <person name="Tomita M."/>
            <person name="Arakawa K."/>
        </authorList>
    </citation>
    <scope>NUCLEOTIDE SEQUENCE [LARGE SCALE GENOMIC DNA]</scope>
</reference>
<evidence type="ECO:0000313" key="2">
    <source>
        <dbReference type="Proteomes" id="UP000499080"/>
    </source>
</evidence>
<organism evidence="1 2">
    <name type="scientific">Araneus ventricosus</name>
    <name type="common">Orbweaver spider</name>
    <name type="synonym">Epeira ventricosa</name>
    <dbReference type="NCBI Taxonomy" id="182803"/>
    <lineage>
        <taxon>Eukaryota</taxon>
        <taxon>Metazoa</taxon>
        <taxon>Ecdysozoa</taxon>
        <taxon>Arthropoda</taxon>
        <taxon>Chelicerata</taxon>
        <taxon>Arachnida</taxon>
        <taxon>Araneae</taxon>
        <taxon>Araneomorphae</taxon>
        <taxon>Entelegynae</taxon>
        <taxon>Araneoidea</taxon>
        <taxon>Araneidae</taxon>
        <taxon>Araneus</taxon>
    </lineage>
</organism>
<keyword evidence="2" id="KW-1185">Reference proteome</keyword>
<protein>
    <submittedName>
        <fullName evidence="1">Uncharacterized protein</fullName>
    </submittedName>
</protein>
<comment type="caution">
    <text evidence="1">The sequence shown here is derived from an EMBL/GenBank/DDBJ whole genome shotgun (WGS) entry which is preliminary data.</text>
</comment>
<accession>A0A4Y2LF33</accession>
<name>A0A4Y2LF33_ARAVE</name>
<gene>
    <name evidence="1" type="ORF">AVEN_86094_1</name>
</gene>
<evidence type="ECO:0000313" key="1">
    <source>
        <dbReference type="EMBL" id="GBN11957.1"/>
    </source>
</evidence>
<proteinExistence type="predicted"/>
<dbReference type="Proteomes" id="UP000499080">
    <property type="component" value="Unassembled WGS sequence"/>
</dbReference>
<dbReference type="AlphaFoldDB" id="A0A4Y2LF33"/>
<dbReference type="EMBL" id="BGPR01005628">
    <property type="protein sequence ID" value="GBN11957.1"/>
    <property type="molecule type" value="Genomic_DNA"/>
</dbReference>
<sequence>MRKRCIIRSGSENNPSCFKDMHSIVRERVVIVEKFFLEFSMNLRVLHLAFDPSSTNGTHTCRKDFKKYFWGSSSSLPKAQPSVEKEFSFTERDVTTVSGYIAVFSQCCISLFQRVSTLISSRAP</sequence>